<protein>
    <submittedName>
        <fullName evidence="1">Uncharacterized protein</fullName>
    </submittedName>
</protein>
<dbReference type="Proteomes" id="UP000281498">
    <property type="component" value="Unassembled WGS sequence"/>
</dbReference>
<sequence>MVGSMVGSTAGNMVDMVRNMVVITTTREILVYEKVHVAFDIVVLGYLNFDKLHHFDYGSRLYNYRYT</sequence>
<keyword evidence="2" id="KW-1185">Reference proteome</keyword>
<reference evidence="1 2" key="1">
    <citation type="submission" date="2017-10" db="EMBL/GenBank/DDBJ databases">
        <title>Bacillus sp. nov., a halophilic bacterium isolated from a Keqin Lake.</title>
        <authorList>
            <person name="Wang H."/>
        </authorList>
    </citation>
    <scope>NUCLEOTIDE SEQUENCE [LARGE SCALE GENOMIC DNA]</scope>
    <source>
        <strain evidence="1 2">KCTC 13187</strain>
    </source>
</reference>
<gene>
    <name evidence="1" type="ORF">CR203_23950</name>
</gene>
<organism evidence="1 2">
    <name type="scientific">Salipaludibacillus neizhouensis</name>
    <dbReference type="NCBI Taxonomy" id="885475"/>
    <lineage>
        <taxon>Bacteria</taxon>
        <taxon>Bacillati</taxon>
        <taxon>Bacillota</taxon>
        <taxon>Bacilli</taxon>
        <taxon>Bacillales</taxon>
        <taxon>Bacillaceae</taxon>
    </lineage>
</organism>
<evidence type="ECO:0000313" key="1">
    <source>
        <dbReference type="EMBL" id="RKL64878.1"/>
    </source>
</evidence>
<name>A0A3A9K0W9_9BACI</name>
<evidence type="ECO:0000313" key="2">
    <source>
        <dbReference type="Proteomes" id="UP000281498"/>
    </source>
</evidence>
<accession>A0A3A9K0W9</accession>
<proteinExistence type="predicted"/>
<dbReference type="RefSeq" id="WP_190238716.1">
    <property type="nucleotide sequence ID" value="NZ_KZ614148.1"/>
</dbReference>
<dbReference type="EMBL" id="PDOE01000031">
    <property type="protein sequence ID" value="RKL64878.1"/>
    <property type="molecule type" value="Genomic_DNA"/>
</dbReference>
<dbReference type="AlphaFoldDB" id="A0A3A9K0W9"/>
<comment type="caution">
    <text evidence="1">The sequence shown here is derived from an EMBL/GenBank/DDBJ whole genome shotgun (WGS) entry which is preliminary data.</text>
</comment>